<dbReference type="OrthoDB" id="9801546at2"/>
<accession>A0A0L0WAY9</accession>
<evidence type="ECO:0000259" key="4">
    <source>
        <dbReference type="PROSITE" id="PS50949"/>
    </source>
</evidence>
<keyword evidence="3" id="KW-0804">Transcription</keyword>
<keyword evidence="1" id="KW-0805">Transcription regulation</keyword>
<keyword evidence="6" id="KW-1185">Reference proteome</keyword>
<dbReference type="PATRIC" id="fig|1503.3.peg.2951"/>
<dbReference type="CDD" id="cd07377">
    <property type="entry name" value="WHTH_GntR"/>
    <property type="match status" value="1"/>
</dbReference>
<dbReference type="Pfam" id="PF00392">
    <property type="entry name" value="GntR"/>
    <property type="match status" value="1"/>
</dbReference>
<dbReference type="AlphaFoldDB" id="A0A0L0WAY9"/>
<dbReference type="STRING" id="1503.CLPU_6c01520"/>
<dbReference type="Proteomes" id="UP000037267">
    <property type="component" value="Unassembled WGS sequence"/>
</dbReference>
<comment type="caution">
    <text evidence="5">The sequence shown here is derived from an EMBL/GenBank/DDBJ whole genome shotgun (WGS) entry which is preliminary data.</text>
</comment>
<protein>
    <submittedName>
        <fullName evidence="5">Transcriptional regulator, GntR family</fullName>
    </submittedName>
</protein>
<dbReference type="EMBL" id="LGSS01000006">
    <property type="protein sequence ID" value="KNF08666.1"/>
    <property type="molecule type" value="Genomic_DNA"/>
</dbReference>
<proteinExistence type="predicted"/>
<reference evidence="6" key="1">
    <citation type="submission" date="2015-07" db="EMBL/GenBank/DDBJ databases">
        <title>Draft genome sequence of the purine-degrading Gottschalkia purinilyticum DSM 1384 (formerly Clostridium purinilyticum).</title>
        <authorList>
            <person name="Poehlein A."/>
            <person name="Schiel-Bengelsdorf B."/>
            <person name="Bengelsdorf F.R."/>
            <person name="Daniel R."/>
            <person name="Duerre P."/>
        </authorList>
    </citation>
    <scope>NUCLEOTIDE SEQUENCE [LARGE SCALE GENOMIC DNA]</scope>
    <source>
        <strain evidence="6">DSM 1384</strain>
    </source>
</reference>
<name>A0A0L0WAY9_GOTPU</name>
<dbReference type="InterPro" id="IPR036388">
    <property type="entry name" value="WH-like_DNA-bd_sf"/>
</dbReference>
<evidence type="ECO:0000313" key="5">
    <source>
        <dbReference type="EMBL" id="KNF08666.1"/>
    </source>
</evidence>
<evidence type="ECO:0000313" key="6">
    <source>
        <dbReference type="Proteomes" id="UP000037267"/>
    </source>
</evidence>
<evidence type="ECO:0000256" key="1">
    <source>
        <dbReference type="ARBA" id="ARBA00023015"/>
    </source>
</evidence>
<dbReference type="RefSeq" id="WP_050355178.1">
    <property type="nucleotide sequence ID" value="NZ_LGSS01000006.1"/>
</dbReference>
<evidence type="ECO:0000256" key="2">
    <source>
        <dbReference type="ARBA" id="ARBA00023125"/>
    </source>
</evidence>
<feature type="domain" description="HTH gntR-type" evidence="4">
    <location>
        <begin position="11"/>
        <end position="79"/>
    </location>
</feature>
<dbReference type="SUPFAM" id="SSF46785">
    <property type="entry name" value="Winged helix' DNA-binding domain"/>
    <property type="match status" value="1"/>
</dbReference>
<evidence type="ECO:0000256" key="3">
    <source>
        <dbReference type="ARBA" id="ARBA00023163"/>
    </source>
</evidence>
<dbReference type="PANTHER" id="PTHR38445">
    <property type="entry name" value="HTH-TYPE TRANSCRIPTIONAL REPRESSOR YTRA"/>
    <property type="match status" value="1"/>
</dbReference>
<dbReference type="PROSITE" id="PS50949">
    <property type="entry name" value="HTH_GNTR"/>
    <property type="match status" value="1"/>
</dbReference>
<gene>
    <name evidence="5" type="ORF">CLPU_6c01520</name>
</gene>
<dbReference type="Gene3D" id="1.10.10.10">
    <property type="entry name" value="Winged helix-like DNA-binding domain superfamily/Winged helix DNA-binding domain"/>
    <property type="match status" value="1"/>
</dbReference>
<dbReference type="GO" id="GO:0003677">
    <property type="term" value="F:DNA binding"/>
    <property type="evidence" value="ECO:0007669"/>
    <property type="project" value="UniProtKB-KW"/>
</dbReference>
<dbReference type="InterPro" id="IPR036390">
    <property type="entry name" value="WH_DNA-bd_sf"/>
</dbReference>
<dbReference type="SMART" id="SM00345">
    <property type="entry name" value="HTH_GNTR"/>
    <property type="match status" value="1"/>
</dbReference>
<organism evidence="5 6">
    <name type="scientific">Gottschalkia purinilytica</name>
    <name type="common">Clostridium purinilyticum</name>
    <dbReference type="NCBI Taxonomy" id="1503"/>
    <lineage>
        <taxon>Bacteria</taxon>
        <taxon>Bacillati</taxon>
        <taxon>Bacillota</taxon>
        <taxon>Tissierellia</taxon>
        <taxon>Tissierellales</taxon>
        <taxon>Gottschalkiaceae</taxon>
        <taxon>Gottschalkia</taxon>
    </lineage>
</organism>
<keyword evidence="2" id="KW-0238">DNA-binding</keyword>
<sequence length="124" mass="14244">MKIIISNTSDRPIYEQITHQIKDLIINGELKEAQILPSIRNLAKELKISVITTKRAYEELEREGYISTVPGKGSYVSAQNKELLRESRVRIVEEKLAEAVSAAKTINITFEELKEMLKFFYEEA</sequence>
<dbReference type="PANTHER" id="PTHR38445:SF7">
    <property type="entry name" value="GNTR-FAMILY TRANSCRIPTIONAL REGULATOR"/>
    <property type="match status" value="1"/>
</dbReference>
<dbReference type="GO" id="GO:0003700">
    <property type="term" value="F:DNA-binding transcription factor activity"/>
    <property type="evidence" value="ECO:0007669"/>
    <property type="project" value="InterPro"/>
</dbReference>
<dbReference type="InterPro" id="IPR000524">
    <property type="entry name" value="Tscrpt_reg_HTH_GntR"/>
</dbReference>